<dbReference type="OrthoDB" id="10497958at2759"/>
<reference evidence="1 2" key="2">
    <citation type="submission" date="2018-11" db="EMBL/GenBank/DDBJ databases">
        <authorList>
            <consortium name="Pathogen Informatics"/>
        </authorList>
    </citation>
    <scope>NUCLEOTIDE SEQUENCE [LARGE SCALE GENOMIC DNA]</scope>
    <source>
        <strain evidence="1 2">NST_G2</strain>
    </source>
</reference>
<evidence type="ECO:0000313" key="2">
    <source>
        <dbReference type="Proteomes" id="UP000275846"/>
    </source>
</evidence>
<gene>
    <name evidence="1" type="ORF">SSLN_LOCUS16696</name>
</gene>
<sequence>MSLSVDEQLLANETTARLLYAQALTDLRATLHWCHTNVPLYGCMPIHFCLTDLADPKFESELNSNATISTQLGLRPADVYVGRDAIRVVLTGPFLTGPVSTTEGAEHSLAPEVQQHSTIIAESGATDASGDGTVMQQNVSAANSSDAFLLLNLPLIKIRSWQLITPEVDSDSVFSRLVIQYAGRNLLSRGLHAAVSIPKTAVKSLPEMKQRDASVIITELPVPLPFVEMDDDRLFEILGNLSLVRHVLR</sequence>
<evidence type="ECO:0000313" key="3">
    <source>
        <dbReference type="WBParaSite" id="SSLN_0001733301-mRNA-1"/>
    </source>
</evidence>
<accession>A0A183TJP8</accession>
<protein>
    <submittedName>
        <fullName evidence="3">Mediator of RNA polymerase II transcription subunit 1</fullName>
    </submittedName>
</protein>
<organism evidence="3">
    <name type="scientific">Schistocephalus solidus</name>
    <name type="common">Tapeworm</name>
    <dbReference type="NCBI Taxonomy" id="70667"/>
    <lineage>
        <taxon>Eukaryota</taxon>
        <taxon>Metazoa</taxon>
        <taxon>Spiralia</taxon>
        <taxon>Lophotrochozoa</taxon>
        <taxon>Platyhelminthes</taxon>
        <taxon>Cestoda</taxon>
        <taxon>Eucestoda</taxon>
        <taxon>Diphyllobothriidea</taxon>
        <taxon>Diphyllobothriidae</taxon>
        <taxon>Schistocephalus</taxon>
    </lineage>
</organism>
<name>A0A183TJP8_SCHSO</name>
<reference evidence="3" key="1">
    <citation type="submission" date="2016-06" db="UniProtKB">
        <authorList>
            <consortium name="WormBaseParasite"/>
        </authorList>
    </citation>
    <scope>IDENTIFICATION</scope>
</reference>
<evidence type="ECO:0000313" key="1">
    <source>
        <dbReference type="EMBL" id="VDM03082.1"/>
    </source>
</evidence>
<keyword evidence="2" id="KW-1185">Reference proteome</keyword>
<dbReference type="AlphaFoldDB" id="A0A183TJP8"/>
<dbReference type="EMBL" id="UYSU01041415">
    <property type="protein sequence ID" value="VDM03082.1"/>
    <property type="molecule type" value="Genomic_DNA"/>
</dbReference>
<proteinExistence type="predicted"/>
<dbReference type="Proteomes" id="UP000275846">
    <property type="component" value="Unassembled WGS sequence"/>
</dbReference>
<dbReference type="WBParaSite" id="SSLN_0001733301-mRNA-1">
    <property type="protein sequence ID" value="SSLN_0001733301-mRNA-1"/>
    <property type="gene ID" value="SSLN_0001733301"/>
</dbReference>